<feature type="compositionally biased region" description="Low complexity" evidence="2">
    <location>
        <begin position="198"/>
        <end position="217"/>
    </location>
</feature>
<organism evidence="3 4">
    <name type="scientific">Dictyostelium firmibasis</name>
    <dbReference type="NCBI Taxonomy" id="79012"/>
    <lineage>
        <taxon>Eukaryota</taxon>
        <taxon>Amoebozoa</taxon>
        <taxon>Evosea</taxon>
        <taxon>Eumycetozoa</taxon>
        <taxon>Dictyostelia</taxon>
        <taxon>Dictyosteliales</taxon>
        <taxon>Dictyosteliaceae</taxon>
        <taxon>Dictyostelium</taxon>
    </lineage>
</organism>
<feature type="compositionally biased region" description="Polar residues" evidence="2">
    <location>
        <begin position="260"/>
        <end position="288"/>
    </location>
</feature>
<dbReference type="AlphaFoldDB" id="A0AAN7TZ62"/>
<keyword evidence="4" id="KW-1185">Reference proteome</keyword>
<feature type="coiled-coil region" evidence="1">
    <location>
        <begin position="396"/>
        <end position="453"/>
    </location>
</feature>
<feature type="compositionally biased region" description="Polar residues" evidence="2">
    <location>
        <begin position="308"/>
        <end position="325"/>
    </location>
</feature>
<feature type="region of interest" description="Disordered" evidence="2">
    <location>
        <begin position="198"/>
        <end position="300"/>
    </location>
</feature>
<reference evidence="3 4" key="1">
    <citation type="submission" date="2023-11" db="EMBL/GenBank/DDBJ databases">
        <title>Dfirmibasis_genome.</title>
        <authorList>
            <person name="Edelbroek B."/>
            <person name="Kjellin J."/>
            <person name="Jerlstrom-Hultqvist J."/>
            <person name="Soderbom F."/>
        </authorList>
    </citation>
    <scope>NUCLEOTIDE SEQUENCE [LARGE SCALE GENOMIC DNA]</scope>
    <source>
        <strain evidence="3 4">TNS-C-14</strain>
    </source>
</reference>
<dbReference type="EMBL" id="JAVFKY010000001">
    <property type="protein sequence ID" value="KAK5581822.1"/>
    <property type="molecule type" value="Genomic_DNA"/>
</dbReference>
<evidence type="ECO:0000256" key="2">
    <source>
        <dbReference type="SAM" id="MobiDB-lite"/>
    </source>
</evidence>
<protein>
    <recommendedName>
        <fullName evidence="5">Mediator of RNA polymerase II transcription subunit 8</fullName>
    </recommendedName>
</protein>
<comment type="caution">
    <text evidence="3">The sequence shown here is derived from an EMBL/GenBank/DDBJ whole genome shotgun (WGS) entry which is preliminary data.</text>
</comment>
<keyword evidence="1" id="KW-0175">Coiled coil</keyword>
<feature type="compositionally biased region" description="Low complexity" evidence="2">
    <location>
        <begin position="289"/>
        <end position="300"/>
    </location>
</feature>
<evidence type="ECO:0000313" key="4">
    <source>
        <dbReference type="Proteomes" id="UP001344447"/>
    </source>
</evidence>
<evidence type="ECO:0000313" key="3">
    <source>
        <dbReference type="EMBL" id="KAK5581822.1"/>
    </source>
</evidence>
<feature type="region of interest" description="Disordered" evidence="2">
    <location>
        <begin position="306"/>
        <end position="325"/>
    </location>
</feature>
<evidence type="ECO:0008006" key="5">
    <source>
        <dbReference type="Google" id="ProtNLM"/>
    </source>
</evidence>
<dbReference type="Proteomes" id="UP001344447">
    <property type="component" value="Unassembled WGS sequence"/>
</dbReference>
<gene>
    <name evidence="3" type="ORF">RB653_003400</name>
</gene>
<feature type="compositionally biased region" description="Low complexity" evidence="2">
    <location>
        <begin position="226"/>
        <end position="251"/>
    </location>
</feature>
<sequence length="492" mass="55168">MNGVDINSNLDSIKAKAEDIRNLLLTTSTGKWEDVLGHFVVLSGEYGSLVREVNNIYDSVAVFPEQVTGDPNLIPNLLRTKLSPELETKDRDIINQYVSKNSTYYDPGNQEENIPPLKLHIKSFNDRIDKVDQEFENKIQQISKHKLTKPSASHDTAILKDILSITMLGSGIKINPQQQLAQQQQQQATLNALQQQQRLLNSQQQHHQHQQQQQQQQPLYKIPAGSSSTTSHTGNTPSSSIVINSPSPGGIHHNVPTPPTSVNAANTRTSPPNVQQYVNSPNTNNNVGTPSSTTTATATITTPTPTTYKQVASPQQPQTQVTSKQVPIATNKPIAQPTIHIQPQQSIVQMVQQVLPNTTSLPNQNQSPINSQFKPSAINVANANSGTSTIQQQIQLQQLQQQFQIQQLQQQQLQQQHLTPQQQAQLQQQMLQQQQHQQQLQQAQLQQQLLQQQQHLQQHQQPQNQPIQNQFHNFQTNNFRVQNPTNFNPPNQ</sequence>
<accession>A0AAN7TZ62</accession>
<name>A0AAN7TZ62_9MYCE</name>
<evidence type="ECO:0000256" key="1">
    <source>
        <dbReference type="SAM" id="Coils"/>
    </source>
</evidence>
<proteinExistence type="predicted"/>